<protein>
    <submittedName>
        <fullName evidence="2">Phosphopantothenoylcysteine decarboxylase</fullName>
    </submittedName>
</protein>
<dbReference type="GO" id="GO:0003824">
    <property type="term" value="F:catalytic activity"/>
    <property type="evidence" value="ECO:0007669"/>
    <property type="project" value="UniProtKB-ARBA"/>
</dbReference>
<evidence type="ECO:0000259" key="1">
    <source>
        <dbReference type="Pfam" id="PF04127"/>
    </source>
</evidence>
<dbReference type="InterPro" id="IPR035929">
    <property type="entry name" value="CoaB-like_sf"/>
</dbReference>
<dbReference type="Proteomes" id="UP000664795">
    <property type="component" value="Unassembled WGS sequence"/>
</dbReference>
<dbReference type="Gene3D" id="3.40.50.10300">
    <property type="entry name" value="CoaB-like"/>
    <property type="match status" value="1"/>
</dbReference>
<dbReference type="GO" id="GO:0015937">
    <property type="term" value="P:coenzyme A biosynthetic process"/>
    <property type="evidence" value="ECO:0007669"/>
    <property type="project" value="UniProtKB-ARBA"/>
</dbReference>
<sequence length="235" mass="25480">MLAMNSLFRPINTDLTHLRVLLTAGPTQEAIDPVRYISNHSTGKMGYALAEVLAERGAHVTLVSGPTQLTVGHPGIEVVQVKTAAQMYTACLHYFPTATLTILAAAVADYTPGTVANKKIKKQGDTLTLELVRTVDIAARLGQQKRDDQYMVGFALETDNELANAQAKLIGKNLDLIVLNSLNDIGAAFGHDTNQVTLIHRHGAIHRFGLKDKRAVAHDIVDQVSAQLIHLQPHS</sequence>
<gene>
    <name evidence="2" type="ORF">J2I48_15070</name>
</gene>
<accession>A0A939G932</accession>
<evidence type="ECO:0000313" key="2">
    <source>
        <dbReference type="EMBL" id="MBO0932331.1"/>
    </source>
</evidence>
<name>A0A939G932_9BACT</name>
<feature type="domain" description="DNA/pantothenate metabolism flavoprotein C-terminal" evidence="1">
    <location>
        <begin position="16"/>
        <end position="226"/>
    </location>
</feature>
<dbReference type="InterPro" id="IPR007085">
    <property type="entry name" value="DNA/pantothenate-metab_flavo_C"/>
</dbReference>
<dbReference type="SUPFAM" id="SSF102645">
    <property type="entry name" value="CoaB-like"/>
    <property type="match status" value="1"/>
</dbReference>
<comment type="caution">
    <text evidence="2">The sequence shown here is derived from an EMBL/GenBank/DDBJ whole genome shotgun (WGS) entry which is preliminary data.</text>
</comment>
<dbReference type="Pfam" id="PF04127">
    <property type="entry name" value="DFP"/>
    <property type="match status" value="1"/>
</dbReference>
<dbReference type="EMBL" id="JAFMYU010000011">
    <property type="protein sequence ID" value="MBO0932331.1"/>
    <property type="molecule type" value="Genomic_DNA"/>
</dbReference>
<reference evidence="2 3" key="1">
    <citation type="submission" date="2021-03" db="EMBL/GenBank/DDBJ databases">
        <title>Fibrella sp. HMF5036 genome sequencing and assembly.</title>
        <authorList>
            <person name="Kang H."/>
            <person name="Kim H."/>
            <person name="Bae S."/>
            <person name="Joh K."/>
        </authorList>
    </citation>
    <scope>NUCLEOTIDE SEQUENCE [LARGE SCALE GENOMIC DNA]</scope>
    <source>
        <strain evidence="2 3">HMF5036</strain>
    </source>
</reference>
<proteinExistence type="predicted"/>
<evidence type="ECO:0000313" key="3">
    <source>
        <dbReference type="Proteomes" id="UP000664795"/>
    </source>
</evidence>
<organism evidence="2 3">
    <name type="scientific">Fibrella aquatilis</name>
    <dbReference type="NCBI Taxonomy" id="2817059"/>
    <lineage>
        <taxon>Bacteria</taxon>
        <taxon>Pseudomonadati</taxon>
        <taxon>Bacteroidota</taxon>
        <taxon>Cytophagia</taxon>
        <taxon>Cytophagales</taxon>
        <taxon>Spirosomataceae</taxon>
        <taxon>Fibrella</taxon>
    </lineage>
</organism>
<dbReference type="AlphaFoldDB" id="A0A939G932"/>
<keyword evidence="3" id="KW-1185">Reference proteome</keyword>